<gene>
    <name evidence="7" type="ORF">SAMN04515654_10425</name>
</gene>
<dbReference type="PANTHER" id="PTHR43780">
    <property type="entry name" value="1-AMINOCYCLOPROPANE-1-CARBOXYLATE DEAMINASE-RELATED"/>
    <property type="match status" value="1"/>
</dbReference>
<dbReference type="InterPro" id="IPR001926">
    <property type="entry name" value="TrpB-like_PALP"/>
</dbReference>
<dbReference type="InterPro" id="IPR027278">
    <property type="entry name" value="ACCD_DCysDesulf"/>
</dbReference>
<evidence type="ECO:0000313" key="8">
    <source>
        <dbReference type="Proteomes" id="UP000198945"/>
    </source>
</evidence>
<evidence type="ECO:0000256" key="1">
    <source>
        <dbReference type="ARBA" id="ARBA00001933"/>
    </source>
</evidence>
<evidence type="ECO:0000256" key="5">
    <source>
        <dbReference type="PIRSR" id="PIRSR006278-2"/>
    </source>
</evidence>
<keyword evidence="3 5" id="KW-0663">Pyridoxal phosphate</keyword>
<evidence type="ECO:0000256" key="2">
    <source>
        <dbReference type="ARBA" id="ARBA00008639"/>
    </source>
</evidence>
<dbReference type="Proteomes" id="UP000198945">
    <property type="component" value="Unassembled WGS sequence"/>
</dbReference>
<dbReference type="PANTHER" id="PTHR43780:SF2">
    <property type="entry name" value="1-AMINOCYCLOPROPANE-1-CARBOXYLATE DEAMINASE-RELATED"/>
    <property type="match status" value="1"/>
</dbReference>
<evidence type="ECO:0000313" key="7">
    <source>
        <dbReference type="EMBL" id="SDI28696.1"/>
    </source>
</evidence>
<feature type="active site" description="Nucleophile" evidence="4">
    <location>
        <position position="87"/>
    </location>
</feature>
<dbReference type="AlphaFoldDB" id="A0A1G8JBX7"/>
<dbReference type="GO" id="GO:1901605">
    <property type="term" value="P:alpha-amino acid metabolic process"/>
    <property type="evidence" value="ECO:0007669"/>
    <property type="project" value="UniProtKB-ARBA"/>
</dbReference>
<dbReference type="Pfam" id="PF00291">
    <property type="entry name" value="PALP"/>
    <property type="match status" value="1"/>
</dbReference>
<reference evidence="7 8" key="1">
    <citation type="submission" date="2016-10" db="EMBL/GenBank/DDBJ databases">
        <authorList>
            <person name="de Groot N.N."/>
        </authorList>
    </citation>
    <scope>NUCLEOTIDE SEQUENCE [LARGE SCALE GENOMIC DNA]</scope>
    <source>
        <strain evidence="7 8">WG7</strain>
    </source>
</reference>
<organism evidence="7 8">
    <name type="scientific">Halanaerobium congolense</name>
    <dbReference type="NCBI Taxonomy" id="54121"/>
    <lineage>
        <taxon>Bacteria</taxon>
        <taxon>Bacillati</taxon>
        <taxon>Bacillota</taxon>
        <taxon>Clostridia</taxon>
        <taxon>Halanaerobiales</taxon>
        <taxon>Halanaerobiaceae</taxon>
        <taxon>Halanaerobium</taxon>
    </lineage>
</organism>
<dbReference type="GO" id="GO:0019148">
    <property type="term" value="F:D-cysteine desulfhydrase activity"/>
    <property type="evidence" value="ECO:0007669"/>
    <property type="project" value="TreeGrafter"/>
</dbReference>
<dbReference type="SUPFAM" id="SSF53686">
    <property type="entry name" value="Tryptophan synthase beta subunit-like PLP-dependent enzymes"/>
    <property type="match status" value="1"/>
</dbReference>
<evidence type="ECO:0000256" key="3">
    <source>
        <dbReference type="ARBA" id="ARBA00022898"/>
    </source>
</evidence>
<dbReference type="PIRSF" id="PIRSF006278">
    <property type="entry name" value="ACCD_DCysDesulf"/>
    <property type="match status" value="1"/>
</dbReference>
<dbReference type="EMBL" id="FNEH01000004">
    <property type="protein sequence ID" value="SDI28696.1"/>
    <property type="molecule type" value="Genomic_DNA"/>
</dbReference>
<evidence type="ECO:0000256" key="4">
    <source>
        <dbReference type="PIRSR" id="PIRSR006278-1"/>
    </source>
</evidence>
<accession>A0A1G8JBX7</accession>
<comment type="cofactor">
    <cofactor evidence="1">
        <name>pyridoxal 5'-phosphate</name>
        <dbReference type="ChEBI" id="CHEBI:597326"/>
    </cofactor>
</comment>
<feature type="domain" description="Tryptophan synthase beta chain-like PALP" evidence="6">
    <location>
        <begin position="22"/>
        <end position="336"/>
    </location>
</feature>
<sequence length="354" mass="39414">MYNLKKLQILKRKINNQKKAELGFFPSPIYKLDNLSAKYDVNIYLKRDDLSGFSTFGGNKIRKLEFLFGEILEQGAKHIFTYGATQSNHALQTAVACRRYNLNPILYLVDVIGEGISDPKANILLDQILGAEIKIIDFKEDEDEFAAMYRAKEESKKYAQEISEAEADYYLIPPGGASPRGTLGFVNAYLEMKVQEFENDLNFKNIFHATGTGGTLAGLTAANRFMNDELKVHGINVSHKDDSYLDEVAELSTAALKLLNIDFNLASSDVIVDNNFVGEGYEIPSAEANRAVKIFAENEGIFLDPVYTGKAAAGMINYLEQEKLEKGSDLLFWHTGGTNALFAEKTILGDLLDK</sequence>
<evidence type="ECO:0000259" key="6">
    <source>
        <dbReference type="Pfam" id="PF00291"/>
    </source>
</evidence>
<feature type="modified residue" description="N6-(pyridoxal phosphate)lysine" evidence="5">
    <location>
        <position position="60"/>
    </location>
</feature>
<proteinExistence type="inferred from homology"/>
<dbReference type="InterPro" id="IPR036052">
    <property type="entry name" value="TrpB-like_PALP_sf"/>
</dbReference>
<comment type="similarity">
    <text evidence="2">Belongs to the ACC deaminase/D-cysteine desulfhydrase family.</text>
</comment>
<protein>
    <submittedName>
        <fullName evidence="7">D-cysteine desulfhydrase</fullName>
    </submittedName>
</protein>
<dbReference type="RefSeq" id="WP_089716330.1">
    <property type="nucleotide sequence ID" value="NZ_FNEH01000004.1"/>
</dbReference>
<dbReference type="Gene3D" id="3.40.50.1100">
    <property type="match status" value="2"/>
</dbReference>
<name>A0A1G8JBX7_9FIRM</name>